<evidence type="ECO:0000313" key="2">
    <source>
        <dbReference type="EMBL" id="MYM24667.1"/>
    </source>
</evidence>
<evidence type="ECO:0000256" key="1">
    <source>
        <dbReference type="SAM" id="SignalP"/>
    </source>
</evidence>
<keyword evidence="1" id="KW-0732">Signal</keyword>
<organism evidence="2 3">
    <name type="scientific">Duganella flavida</name>
    <dbReference type="NCBI Taxonomy" id="2692175"/>
    <lineage>
        <taxon>Bacteria</taxon>
        <taxon>Pseudomonadati</taxon>
        <taxon>Pseudomonadota</taxon>
        <taxon>Betaproteobacteria</taxon>
        <taxon>Burkholderiales</taxon>
        <taxon>Oxalobacteraceae</taxon>
        <taxon>Telluria group</taxon>
        <taxon>Duganella</taxon>
    </lineage>
</organism>
<dbReference type="AlphaFoldDB" id="A0A6L8KDD7"/>
<dbReference type="EMBL" id="WWCN01000012">
    <property type="protein sequence ID" value="MYM24667.1"/>
    <property type="molecule type" value="Genomic_DNA"/>
</dbReference>
<name>A0A6L8KDD7_9BURK</name>
<dbReference type="RefSeq" id="WP_161008134.1">
    <property type="nucleotide sequence ID" value="NZ_WWCN01000012.1"/>
</dbReference>
<accession>A0A6L8KDD7</accession>
<reference evidence="2 3" key="1">
    <citation type="submission" date="2019-12" db="EMBL/GenBank/DDBJ databases">
        <title>Novel species isolated from a subtropical stream in China.</title>
        <authorList>
            <person name="Lu H."/>
        </authorList>
    </citation>
    <scope>NUCLEOTIDE SEQUENCE [LARGE SCALE GENOMIC DNA]</scope>
    <source>
        <strain evidence="2 3">FT135W</strain>
    </source>
</reference>
<keyword evidence="3" id="KW-1185">Reference proteome</keyword>
<evidence type="ECO:0000313" key="3">
    <source>
        <dbReference type="Proteomes" id="UP000479335"/>
    </source>
</evidence>
<protein>
    <recommendedName>
        <fullName evidence="4">DUF4426 domain-containing protein</fullName>
    </recommendedName>
</protein>
<dbReference type="Proteomes" id="UP000479335">
    <property type="component" value="Unassembled WGS sequence"/>
</dbReference>
<comment type="caution">
    <text evidence="2">The sequence shown here is derived from an EMBL/GenBank/DDBJ whole genome shotgun (WGS) entry which is preliminary data.</text>
</comment>
<proteinExistence type="predicted"/>
<gene>
    <name evidence="2" type="ORF">GTP46_18685</name>
</gene>
<sequence length="166" mass="18054">MKLKLFILGALVLCTSIAANAANSDDVSISAVANRFVDALQHQRYRDAAAMFVPRGREDITTTEHALQRIDDGVGSFSTLHLVAALPDGRSVKLEVAAYQNAPLDAQKFVQLRYVSTASDGQQVFYELNLTADGMPPQILSFGLHLPTADTQSSKRANQLVNTIKH</sequence>
<evidence type="ECO:0008006" key="4">
    <source>
        <dbReference type="Google" id="ProtNLM"/>
    </source>
</evidence>
<feature type="signal peptide" evidence="1">
    <location>
        <begin position="1"/>
        <end position="21"/>
    </location>
</feature>
<feature type="chain" id="PRO_5026931857" description="DUF4426 domain-containing protein" evidence="1">
    <location>
        <begin position="22"/>
        <end position="166"/>
    </location>
</feature>